<proteinExistence type="predicted"/>
<evidence type="ECO:0000313" key="4">
    <source>
        <dbReference type="EMBL" id="RVX11107.1"/>
    </source>
</evidence>
<name>A0A438JQ99_VITVI</name>
<evidence type="ECO:0000259" key="3">
    <source>
        <dbReference type="Pfam" id="PF23753"/>
    </source>
</evidence>
<feature type="signal peptide" evidence="2">
    <location>
        <begin position="1"/>
        <end position="32"/>
    </location>
</feature>
<sequence>MIHKHEKAVNRQGFVILTQLIAILFPMQLQDAGCWTDAATLAATHLKGSDYARVLHRWADHVLHTEHNIWRALILYVAAGALQEALAALREAKLPDTAAMFIVACREIHEEIISNLGDSDDESKSSTKAKQLNLPGLDPENEDVIAVGEFYEQYQRKLVHLCMDSQPSFD</sequence>
<dbReference type="InterPro" id="IPR057854">
    <property type="entry name" value="TPR_WDR11"/>
</dbReference>
<feature type="region of interest" description="Disordered" evidence="1">
    <location>
        <begin position="116"/>
        <end position="135"/>
    </location>
</feature>
<dbReference type="Proteomes" id="UP000288805">
    <property type="component" value="Unassembled WGS sequence"/>
</dbReference>
<dbReference type="EMBL" id="QGNW01000032">
    <property type="protein sequence ID" value="RVX11107.1"/>
    <property type="molecule type" value="Genomic_DNA"/>
</dbReference>
<dbReference type="PANTHER" id="PTHR14593">
    <property type="entry name" value="WD REPEAT-CONTAINING PROTEIN 11"/>
    <property type="match status" value="1"/>
</dbReference>
<organism evidence="4 5">
    <name type="scientific">Vitis vinifera</name>
    <name type="common">Grape</name>
    <dbReference type="NCBI Taxonomy" id="29760"/>
    <lineage>
        <taxon>Eukaryota</taxon>
        <taxon>Viridiplantae</taxon>
        <taxon>Streptophyta</taxon>
        <taxon>Embryophyta</taxon>
        <taxon>Tracheophyta</taxon>
        <taxon>Spermatophyta</taxon>
        <taxon>Magnoliopsida</taxon>
        <taxon>eudicotyledons</taxon>
        <taxon>Gunneridae</taxon>
        <taxon>Pentapetalae</taxon>
        <taxon>rosids</taxon>
        <taxon>Vitales</taxon>
        <taxon>Vitaceae</taxon>
        <taxon>Viteae</taxon>
        <taxon>Vitis</taxon>
    </lineage>
</organism>
<dbReference type="AlphaFoldDB" id="A0A438JQ99"/>
<comment type="caution">
    <text evidence="4">The sequence shown here is derived from an EMBL/GenBank/DDBJ whole genome shotgun (WGS) entry which is preliminary data.</text>
</comment>
<feature type="domain" description="WDR11 TPR" evidence="3">
    <location>
        <begin position="28"/>
        <end position="162"/>
    </location>
</feature>
<dbReference type="Pfam" id="PF23753">
    <property type="entry name" value="TPR_WDR11"/>
    <property type="match status" value="1"/>
</dbReference>
<accession>A0A438JQ99</accession>
<feature type="chain" id="PRO_5019153448" description="WDR11 TPR domain-containing protein" evidence="2">
    <location>
        <begin position="33"/>
        <end position="170"/>
    </location>
</feature>
<keyword evidence="2" id="KW-0732">Signal</keyword>
<reference evidence="4 5" key="1">
    <citation type="journal article" date="2018" name="PLoS Genet.">
        <title>Population sequencing reveals clonal diversity and ancestral inbreeding in the grapevine cultivar Chardonnay.</title>
        <authorList>
            <person name="Roach M.J."/>
            <person name="Johnson D.L."/>
            <person name="Bohlmann J."/>
            <person name="van Vuuren H.J."/>
            <person name="Jones S.J."/>
            <person name="Pretorius I.S."/>
            <person name="Schmidt S.A."/>
            <person name="Borneman A.R."/>
        </authorList>
    </citation>
    <scope>NUCLEOTIDE SEQUENCE [LARGE SCALE GENOMIC DNA]</scope>
    <source>
        <strain evidence="5">cv. Chardonnay</strain>
        <tissue evidence="4">Leaf</tissue>
    </source>
</reference>
<evidence type="ECO:0000256" key="2">
    <source>
        <dbReference type="SAM" id="SignalP"/>
    </source>
</evidence>
<evidence type="ECO:0000256" key="1">
    <source>
        <dbReference type="SAM" id="MobiDB-lite"/>
    </source>
</evidence>
<dbReference type="PANTHER" id="PTHR14593:SF5">
    <property type="entry name" value="WD REPEAT-CONTAINING PROTEIN 11"/>
    <property type="match status" value="1"/>
</dbReference>
<evidence type="ECO:0000313" key="5">
    <source>
        <dbReference type="Proteomes" id="UP000288805"/>
    </source>
</evidence>
<dbReference type="InterPro" id="IPR039694">
    <property type="entry name" value="WDR11"/>
</dbReference>
<gene>
    <name evidence="4" type="ORF">CK203_013182</name>
</gene>
<protein>
    <recommendedName>
        <fullName evidence="3">WDR11 TPR domain-containing protein</fullName>
    </recommendedName>
</protein>